<dbReference type="GeneID" id="81392081"/>
<evidence type="ECO:0008006" key="4">
    <source>
        <dbReference type="Google" id="ProtNLM"/>
    </source>
</evidence>
<keyword evidence="3" id="KW-1185">Reference proteome</keyword>
<dbReference type="Proteomes" id="UP001141434">
    <property type="component" value="Unassembled WGS sequence"/>
</dbReference>
<dbReference type="InterPro" id="IPR036673">
    <property type="entry name" value="Cyanovirin-N_sf"/>
</dbReference>
<accession>A0A9W9KFW2</accession>
<name>A0A9W9KFW2_9EURO</name>
<feature type="chain" id="PRO_5040825620" description="Cyanovirin-N domain-containing protein" evidence="1">
    <location>
        <begin position="17"/>
        <end position="154"/>
    </location>
</feature>
<dbReference type="Gene3D" id="2.30.60.10">
    <property type="entry name" value="Cyanovirin-N"/>
    <property type="match status" value="1"/>
</dbReference>
<organism evidence="2 3">
    <name type="scientific">Penicillium alfredii</name>
    <dbReference type="NCBI Taxonomy" id="1506179"/>
    <lineage>
        <taxon>Eukaryota</taxon>
        <taxon>Fungi</taxon>
        <taxon>Dikarya</taxon>
        <taxon>Ascomycota</taxon>
        <taxon>Pezizomycotina</taxon>
        <taxon>Eurotiomycetes</taxon>
        <taxon>Eurotiomycetidae</taxon>
        <taxon>Eurotiales</taxon>
        <taxon>Aspergillaceae</taxon>
        <taxon>Penicillium</taxon>
    </lineage>
</organism>
<comment type="caution">
    <text evidence="2">The sequence shown here is derived from an EMBL/GenBank/DDBJ whole genome shotgun (WGS) entry which is preliminary data.</text>
</comment>
<evidence type="ECO:0000313" key="2">
    <source>
        <dbReference type="EMBL" id="KAJ5104984.1"/>
    </source>
</evidence>
<gene>
    <name evidence="2" type="ORF">NUU61_002331</name>
</gene>
<dbReference type="EMBL" id="JAPMSZ010000004">
    <property type="protein sequence ID" value="KAJ5104984.1"/>
    <property type="molecule type" value="Genomic_DNA"/>
</dbReference>
<keyword evidence="1" id="KW-0732">Signal</keyword>
<feature type="signal peptide" evidence="1">
    <location>
        <begin position="1"/>
        <end position="16"/>
    </location>
</feature>
<dbReference type="AlphaFoldDB" id="A0A9W9KFW2"/>
<evidence type="ECO:0000313" key="3">
    <source>
        <dbReference type="Proteomes" id="UP001141434"/>
    </source>
</evidence>
<dbReference type="RefSeq" id="XP_056513980.1">
    <property type="nucleotide sequence ID" value="XM_056652913.1"/>
</dbReference>
<evidence type="ECO:0000256" key="1">
    <source>
        <dbReference type="SAM" id="SignalP"/>
    </source>
</evidence>
<proteinExistence type="predicted"/>
<reference evidence="2" key="2">
    <citation type="journal article" date="2023" name="IMA Fungus">
        <title>Comparative genomic study of the Penicillium genus elucidates a diverse pangenome and 15 lateral gene transfer events.</title>
        <authorList>
            <person name="Petersen C."/>
            <person name="Sorensen T."/>
            <person name="Nielsen M.R."/>
            <person name="Sondergaard T.E."/>
            <person name="Sorensen J.L."/>
            <person name="Fitzpatrick D.A."/>
            <person name="Frisvad J.C."/>
            <person name="Nielsen K.L."/>
        </authorList>
    </citation>
    <scope>NUCLEOTIDE SEQUENCE</scope>
    <source>
        <strain evidence="2">IBT 34128</strain>
    </source>
</reference>
<reference evidence="2" key="1">
    <citation type="submission" date="2022-11" db="EMBL/GenBank/DDBJ databases">
        <authorList>
            <person name="Petersen C."/>
        </authorList>
    </citation>
    <scope>NUCLEOTIDE SEQUENCE</scope>
    <source>
        <strain evidence="2">IBT 34128</strain>
    </source>
</reference>
<sequence length="154" mass="16078">MQFFQLVLLFPAIAAAQKCTWAWHNAPNDPKAQDSAGDFKLIRQCFGGDGQPDTVAELGMNSCLLNHNGSLEPGDNGGAFQSCQLPCGMGSEDDTSDADKATIKCNCGPKGDELSIPVTKAVTVSGAEFSCYTHTASTKTTEFPAPAASTSLVA</sequence>
<protein>
    <recommendedName>
        <fullName evidence="4">Cyanovirin-N domain-containing protein</fullName>
    </recommendedName>
</protein>